<feature type="domain" description="EamA" evidence="2">
    <location>
        <begin position="146"/>
        <end position="274"/>
    </location>
</feature>
<evidence type="ECO:0000313" key="4">
    <source>
        <dbReference type="Proteomes" id="UP000183447"/>
    </source>
</evidence>
<dbReference type="AlphaFoldDB" id="A0A1K2I259"/>
<reference evidence="3 4" key="1">
    <citation type="submission" date="2016-11" db="EMBL/GenBank/DDBJ databases">
        <authorList>
            <person name="Jaros S."/>
            <person name="Januszkiewicz K."/>
            <person name="Wedrychowicz H."/>
        </authorList>
    </citation>
    <scope>NUCLEOTIDE SEQUENCE [LARGE SCALE GENOMIC DNA]</scope>
    <source>
        <strain evidence="3 4">ATCC 23634</strain>
    </source>
</reference>
<feature type="transmembrane region" description="Helical" evidence="1">
    <location>
        <begin position="258"/>
        <end position="276"/>
    </location>
</feature>
<evidence type="ECO:0000259" key="2">
    <source>
        <dbReference type="Pfam" id="PF00892"/>
    </source>
</evidence>
<keyword evidence="1" id="KW-0472">Membrane</keyword>
<evidence type="ECO:0000256" key="1">
    <source>
        <dbReference type="SAM" id="Phobius"/>
    </source>
</evidence>
<sequence>MNHGVILAFVTYATFSWGDAIVKSLAGGPSVFEIGFFTALAASAVIFFTKPKGERWRHFWRMKHPYAVNLRATCSLLAGVLGIYAFTHIPLAETYALIFLAPLLTTLASMVLLGEKIGPYRWLAVITGLCGTVLVVQPGFKALELGHVAALGVAFLGAMTVIILRTVAADEKRTSLLGMMLAYALVFNFFAMLPTFSWPSWQELLTMLAAGAIGSIGQVTLIAALRQAPANQVAPVQYSQIAWAVVIGASFYNEVPNLLALIGLAILAASGLLTLVREKVRDVPVIADKP</sequence>
<organism evidence="3 4">
    <name type="scientific">Devosia enhydra</name>
    <dbReference type="NCBI Taxonomy" id="665118"/>
    <lineage>
        <taxon>Bacteria</taxon>
        <taxon>Pseudomonadati</taxon>
        <taxon>Pseudomonadota</taxon>
        <taxon>Alphaproteobacteria</taxon>
        <taxon>Hyphomicrobiales</taxon>
        <taxon>Devosiaceae</taxon>
        <taxon>Devosia</taxon>
    </lineage>
</organism>
<evidence type="ECO:0000313" key="3">
    <source>
        <dbReference type="EMBL" id="SFZ85836.1"/>
    </source>
</evidence>
<protein>
    <submittedName>
        <fullName evidence="3">EamA domain-containing membrane protein RarD</fullName>
    </submittedName>
</protein>
<name>A0A1K2I259_9HYPH</name>
<feature type="transmembrane region" description="Helical" evidence="1">
    <location>
        <begin position="95"/>
        <end position="113"/>
    </location>
</feature>
<keyword evidence="1" id="KW-0812">Transmembrane</keyword>
<proteinExistence type="predicted"/>
<feature type="domain" description="EamA" evidence="2">
    <location>
        <begin position="4"/>
        <end position="136"/>
    </location>
</feature>
<dbReference type="PANTHER" id="PTHR22911">
    <property type="entry name" value="ACYL-MALONYL CONDENSING ENZYME-RELATED"/>
    <property type="match status" value="1"/>
</dbReference>
<keyword evidence="4" id="KW-1185">Reference proteome</keyword>
<dbReference type="Pfam" id="PF00892">
    <property type="entry name" value="EamA"/>
    <property type="match status" value="2"/>
</dbReference>
<feature type="transmembrane region" description="Helical" evidence="1">
    <location>
        <begin position="176"/>
        <end position="198"/>
    </location>
</feature>
<feature type="transmembrane region" description="Helical" evidence="1">
    <location>
        <begin position="30"/>
        <end position="49"/>
    </location>
</feature>
<dbReference type="EMBL" id="FPKU01000003">
    <property type="protein sequence ID" value="SFZ85836.1"/>
    <property type="molecule type" value="Genomic_DNA"/>
</dbReference>
<dbReference type="RefSeq" id="WP_072344980.1">
    <property type="nucleotide sequence ID" value="NZ_FPKU01000003.1"/>
</dbReference>
<feature type="transmembrane region" description="Helical" evidence="1">
    <location>
        <begin position="146"/>
        <end position="164"/>
    </location>
</feature>
<dbReference type="Proteomes" id="UP000183447">
    <property type="component" value="Unassembled WGS sequence"/>
</dbReference>
<dbReference type="Gene3D" id="1.10.3730.20">
    <property type="match status" value="1"/>
</dbReference>
<feature type="transmembrane region" description="Helical" evidence="1">
    <location>
        <begin position="70"/>
        <end position="89"/>
    </location>
</feature>
<keyword evidence="1" id="KW-1133">Transmembrane helix</keyword>
<dbReference type="SUPFAM" id="SSF103481">
    <property type="entry name" value="Multidrug resistance efflux transporter EmrE"/>
    <property type="match status" value="2"/>
</dbReference>
<feature type="transmembrane region" description="Helical" evidence="1">
    <location>
        <begin position="120"/>
        <end position="140"/>
    </location>
</feature>
<dbReference type="GO" id="GO:0016020">
    <property type="term" value="C:membrane"/>
    <property type="evidence" value="ECO:0007669"/>
    <property type="project" value="InterPro"/>
</dbReference>
<gene>
    <name evidence="3" type="ORF">SAMN02983003_3008</name>
</gene>
<dbReference type="PANTHER" id="PTHR22911:SF135">
    <property type="entry name" value="BLR4310 PROTEIN"/>
    <property type="match status" value="1"/>
</dbReference>
<dbReference type="InterPro" id="IPR037185">
    <property type="entry name" value="EmrE-like"/>
</dbReference>
<accession>A0A1K2I259</accession>
<dbReference type="InterPro" id="IPR000620">
    <property type="entry name" value="EamA_dom"/>
</dbReference>
<dbReference type="STRING" id="665118.SAMN02983003_3008"/>